<sequence length="57" mass="6543">MVKMPDTPEKTIEHLLNVQKTIVEGLQFKSCALSALSVWVNDPEMYEHLMSLLQLNQ</sequence>
<accession>A0ACC2T749</accession>
<gene>
    <name evidence="1" type="ORF">DSO57_1009397</name>
</gene>
<keyword evidence="2" id="KW-1185">Reference proteome</keyword>
<name>A0ACC2T749_9FUNG</name>
<evidence type="ECO:0000313" key="1">
    <source>
        <dbReference type="EMBL" id="KAJ9070305.1"/>
    </source>
</evidence>
<dbReference type="EMBL" id="QTSX02003580">
    <property type="protein sequence ID" value="KAJ9070305.1"/>
    <property type="molecule type" value="Genomic_DNA"/>
</dbReference>
<proteinExistence type="predicted"/>
<protein>
    <submittedName>
        <fullName evidence="1">Uncharacterized protein</fullName>
    </submittedName>
</protein>
<comment type="caution">
    <text evidence="1">The sequence shown here is derived from an EMBL/GenBank/DDBJ whole genome shotgun (WGS) entry which is preliminary data.</text>
</comment>
<dbReference type="Proteomes" id="UP001165960">
    <property type="component" value="Unassembled WGS sequence"/>
</dbReference>
<reference evidence="1" key="1">
    <citation type="submission" date="2022-04" db="EMBL/GenBank/DDBJ databases">
        <title>Genome of the entomopathogenic fungus Entomophthora muscae.</title>
        <authorList>
            <person name="Elya C."/>
            <person name="Lovett B.R."/>
            <person name="Lee E."/>
            <person name="Macias A.M."/>
            <person name="Hajek A.E."/>
            <person name="De Bivort B.L."/>
            <person name="Kasson M.T."/>
            <person name="De Fine Licht H.H."/>
            <person name="Stajich J.E."/>
        </authorList>
    </citation>
    <scope>NUCLEOTIDE SEQUENCE</scope>
    <source>
        <strain evidence="1">Berkeley</strain>
    </source>
</reference>
<organism evidence="1 2">
    <name type="scientific">Entomophthora muscae</name>
    <dbReference type="NCBI Taxonomy" id="34485"/>
    <lineage>
        <taxon>Eukaryota</taxon>
        <taxon>Fungi</taxon>
        <taxon>Fungi incertae sedis</taxon>
        <taxon>Zoopagomycota</taxon>
        <taxon>Entomophthoromycotina</taxon>
        <taxon>Entomophthoromycetes</taxon>
        <taxon>Entomophthorales</taxon>
        <taxon>Entomophthoraceae</taxon>
        <taxon>Entomophthora</taxon>
    </lineage>
</organism>
<evidence type="ECO:0000313" key="2">
    <source>
        <dbReference type="Proteomes" id="UP001165960"/>
    </source>
</evidence>